<feature type="compositionally biased region" description="Polar residues" evidence="1">
    <location>
        <begin position="74"/>
        <end position="93"/>
    </location>
</feature>
<protein>
    <submittedName>
        <fullName evidence="2">Uncharacterized protein</fullName>
    </submittedName>
</protein>
<dbReference type="AlphaFoldDB" id="A0AAV7SAA3"/>
<evidence type="ECO:0000313" key="3">
    <source>
        <dbReference type="Proteomes" id="UP001066276"/>
    </source>
</evidence>
<keyword evidence="3" id="KW-1185">Reference proteome</keyword>
<dbReference type="Proteomes" id="UP001066276">
    <property type="component" value="Chromosome 4_2"/>
</dbReference>
<comment type="caution">
    <text evidence="2">The sequence shown here is derived from an EMBL/GenBank/DDBJ whole genome shotgun (WGS) entry which is preliminary data.</text>
</comment>
<accession>A0AAV7SAA3</accession>
<feature type="compositionally biased region" description="Basic and acidic residues" evidence="1">
    <location>
        <begin position="1"/>
        <end position="12"/>
    </location>
</feature>
<feature type="compositionally biased region" description="Basic and acidic residues" evidence="1">
    <location>
        <begin position="20"/>
        <end position="29"/>
    </location>
</feature>
<gene>
    <name evidence="2" type="ORF">NDU88_000525</name>
</gene>
<evidence type="ECO:0000256" key="1">
    <source>
        <dbReference type="SAM" id="MobiDB-lite"/>
    </source>
</evidence>
<evidence type="ECO:0000313" key="2">
    <source>
        <dbReference type="EMBL" id="KAJ1160023.1"/>
    </source>
</evidence>
<name>A0AAV7SAA3_PLEWA</name>
<feature type="compositionally biased region" description="Low complexity" evidence="1">
    <location>
        <begin position="47"/>
        <end position="60"/>
    </location>
</feature>
<organism evidence="2 3">
    <name type="scientific">Pleurodeles waltl</name>
    <name type="common">Iberian ribbed newt</name>
    <dbReference type="NCBI Taxonomy" id="8319"/>
    <lineage>
        <taxon>Eukaryota</taxon>
        <taxon>Metazoa</taxon>
        <taxon>Chordata</taxon>
        <taxon>Craniata</taxon>
        <taxon>Vertebrata</taxon>
        <taxon>Euteleostomi</taxon>
        <taxon>Amphibia</taxon>
        <taxon>Batrachia</taxon>
        <taxon>Caudata</taxon>
        <taxon>Salamandroidea</taxon>
        <taxon>Salamandridae</taxon>
        <taxon>Pleurodelinae</taxon>
        <taxon>Pleurodeles</taxon>
    </lineage>
</organism>
<proteinExistence type="predicted"/>
<sequence length="93" mass="9646">MAENRGNGERRGTASKNKGRHQEEVERPTGEGAPANLSGEEVPRLTSPPTDDAASDDSNSGLKDVDELPGPSGATGQSATQAHSQSTTEPPHQ</sequence>
<reference evidence="2" key="1">
    <citation type="journal article" date="2022" name="bioRxiv">
        <title>Sequencing and chromosome-scale assembly of the giantPleurodeles waltlgenome.</title>
        <authorList>
            <person name="Brown T."/>
            <person name="Elewa A."/>
            <person name="Iarovenko S."/>
            <person name="Subramanian E."/>
            <person name="Araus A.J."/>
            <person name="Petzold A."/>
            <person name="Susuki M."/>
            <person name="Suzuki K.-i.T."/>
            <person name="Hayashi T."/>
            <person name="Toyoda A."/>
            <person name="Oliveira C."/>
            <person name="Osipova E."/>
            <person name="Leigh N.D."/>
            <person name="Simon A."/>
            <person name="Yun M.H."/>
        </authorList>
    </citation>
    <scope>NUCLEOTIDE SEQUENCE</scope>
    <source>
        <strain evidence="2">20211129_DDA</strain>
        <tissue evidence="2">Liver</tissue>
    </source>
</reference>
<dbReference type="EMBL" id="JANPWB010000008">
    <property type="protein sequence ID" value="KAJ1160023.1"/>
    <property type="molecule type" value="Genomic_DNA"/>
</dbReference>
<feature type="region of interest" description="Disordered" evidence="1">
    <location>
        <begin position="1"/>
        <end position="93"/>
    </location>
</feature>